<gene>
    <name evidence="2" type="ORF">GCM10011498_37790</name>
</gene>
<sequence length="92" mass="10105">MGRLALFFGGMSYVFVIKTITDWDFGQERIDHFGKVQREEERKEVNNMAKSNSEVTSAKAASAASKVLRNPKSSPAAKTAAASALTQRPNKK</sequence>
<evidence type="ECO:0000313" key="3">
    <source>
        <dbReference type="Proteomes" id="UP000628017"/>
    </source>
</evidence>
<dbReference type="EMBL" id="BMKA01000010">
    <property type="protein sequence ID" value="GGA33001.1"/>
    <property type="molecule type" value="Genomic_DNA"/>
</dbReference>
<evidence type="ECO:0000256" key="1">
    <source>
        <dbReference type="SAM" id="MobiDB-lite"/>
    </source>
</evidence>
<feature type="compositionally biased region" description="Low complexity" evidence="1">
    <location>
        <begin position="57"/>
        <end position="84"/>
    </location>
</feature>
<accession>A0A916R499</accession>
<feature type="region of interest" description="Disordered" evidence="1">
    <location>
        <begin position="40"/>
        <end position="92"/>
    </location>
</feature>
<protein>
    <submittedName>
        <fullName evidence="2">Uncharacterized protein</fullName>
    </submittedName>
</protein>
<name>A0A916R499_9RHOB</name>
<reference evidence="2" key="2">
    <citation type="submission" date="2020-09" db="EMBL/GenBank/DDBJ databases">
        <authorList>
            <person name="Sun Q."/>
            <person name="Zhou Y."/>
        </authorList>
    </citation>
    <scope>NUCLEOTIDE SEQUENCE</scope>
    <source>
        <strain evidence="2">CGMCC 1.15880</strain>
    </source>
</reference>
<comment type="caution">
    <text evidence="2">The sequence shown here is derived from an EMBL/GenBank/DDBJ whole genome shotgun (WGS) entry which is preliminary data.</text>
</comment>
<dbReference type="AlphaFoldDB" id="A0A916R499"/>
<dbReference type="Proteomes" id="UP000628017">
    <property type="component" value="Unassembled WGS sequence"/>
</dbReference>
<reference evidence="2" key="1">
    <citation type="journal article" date="2014" name="Int. J. Syst. Evol. Microbiol.">
        <title>Complete genome sequence of Corynebacterium casei LMG S-19264T (=DSM 44701T), isolated from a smear-ripened cheese.</title>
        <authorList>
            <consortium name="US DOE Joint Genome Institute (JGI-PGF)"/>
            <person name="Walter F."/>
            <person name="Albersmeier A."/>
            <person name="Kalinowski J."/>
            <person name="Ruckert C."/>
        </authorList>
    </citation>
    <scope>NUCLEOTIDE SEQUENCE</scope>
    <source>
        <strain evidence="2">CGMCC 1.15880</strain>
    </source>
</reference>
<dbReference type="RefSeq" id="WP_188678864.1">
    <property type="nucleotide sequence ID" value="NZ_BMKA01000010.1"/>
</dbReference>
<proteinExistence type="predicted"/>
<organism evidence="2 3">
    <name type="scientific">Neptunicoccus cionae</name>
    <dbReference type="NCBI Taxonomy" id="2035344"/>
    <lineage>
        <taxon>Bacteria</taxon>
        <taxon>Pseudomonadati</taxon>
        <taxon>Pseudomonadota</taxon>
        <taxon>Alphaproteobacteria</taxon>
        <taxon>Rhodobacterales</taxon>
        <taxon>Paracoccaceae</taxon>
        <taxon>Neptunicoccus</taxon>
    </lineage>
</organism>
<evidence type="ECO:0000313" key="2">
    <source>
        <dbReference type="EMBL" id="GGA33001.1"/>
    </source>
</evidence>
<keyword evidence="3" id="KW-1185">Reference proteome</keyword>